<evidence type="ECO:0000256" key="3">
    <source>
        <dbReference type="ARBA" id="ARBA00023242"/>
    </source>
</evidence>
<organism evidence="6 7">
    <name type="scientific">Mycena chlorophos</name>
    <name type="common">Agaric fungus</name>
    <name type="synonym">Agaricus chlorophos</name>
    <dbReference type="NCBI Taxonomy" id="658473"/>
    <lineage>
        <taxon>Eukaryota</taxon>
        <taxon>Fungi</taxon>
        <taxon>Dikarya</taxon>
        <taxon>Basidiomycota</taxon>
        <taxon>Agaricomycotina</taxon>
        <taxon>Agaricomycetes</taxon>
        <taxon>Agaricomycetidae</taxon>
        <taxon>Agaricales</taxon>
        <taxon>Marasmiineae</taxon>
        <taxon>Mycenaceae</taxon>
        <taxon>Mycena</taxon>
    </lineage>
</organism>
<dbReference type="Proteomes" id="UP000613580">
    <property type="component" value="Unassembled WGS sequence"/>
</dbReference>
<keyword evidence="7" id="KW-1185">Reference proteome</keyword>
<dbReference type="InterPro" id="IPR039774">
    <property type="entry name" value="Sin3-like"/>
</dbReference>
<dbReference type="Pfam" id="PF02671">
    <property type="entry name" value="PAH"/>
    <property type="match status" value="2"/>
</dbReference>
<evidence type="ECO:0000313" key="7">
    <source>
        <dbReference type="Proteomes" id="UP000613580"/>
    </source>
</evidence>
<dbReference type="EMBL" id="JACAZE010000005">
    <property type="protein sequence ID" value="KAF7316630.1"/>
    <property type="molecule type" value="Genomic_DNA"/>
</dbReference>
<dbReference type="GO" id="GO:0070822">
    <property type="term" value="C:Sin3-type complex"/>
    <property type="evidence" value="ECO:0007669"/>
    <property type="project" value="TreeGrafter"/>
</dbReference>
<sequence length="175" mass="19650">MPTSLNVGDALSFLDAIKKESVAHDEPHIYNEFLNIMKEFKAKAIDTPTTMERVKRLFDGYPELSEKFKIFAPNLESGNDNDAAISRAESESESKSAADSDLHDQDAADIVAHLKKLSLKDEVAAQPEKQTVLHETIQAYEDKRIDTQDVVQRATELFEGHDELIMQFNSLLIVS</sequence>
<dbReference type="InterPro" id="IPR003822">
    <property type="entry name" value="PAH"/>
</dbReference>
<proteinExistence type="predicted"/>
<evidence type="ECO:0000256" key="1">
    <source>
        <dbReference type="ARBA" id="ARBA00004123"/>
    </source>
</evidence>
<dbReference type="SUPFAM" id="SSF47762">
    <property type="entry name" value="PAH2 domain"/>
    <property type="match status" value="2"/>
</dbReference>
<keyword evidence="3 4" id="KW-0539">Nucleus</keyword>
<dbReference type="PROSITE" id="PS51477">
    <property type="entry name" value="PAH"/>
    <property type="match status" value="2"/>
</dbReference>
<feature type="region of interest" description="Disordered" evidence="5">
    <location>
        <begin position="77"/>
        <end position="102"/>
    </location>
</feature>
<evidence type="ECO:0000313" key="6">
    <source>
        <dbReference type="EMBL" id="KAF7316630.1"/>
    </source>
</evidence>
<dbReference type="Gene3D" id="1.20.1160.11">
    <property type="entry name" value="Paired amphipathic helix"/>
    <property type="match status" value="2"/>
</dbReference>
<dbReference type="AlphaFoldDB" id="A0A8H6TJ20"/>
<comment type="caution">
    <text evidence="6">The sequence shown here is derived from an EMBL/GenBank/DDBJ whole genome shotgun (WGS) entry which is preliminary data.</text>
</comment>
<dbReference type="GO" id="GO:0000122">
    <property type="term" value="P:negative regulation of transcription by RNA polymerase II"/>
    <property type="evidence" value="ECO:0007669"/>
    <property type="project" value="TreeGrafter"/>
</dbReference>
<dbReference type="FunFam" id="1.20.1160.11:FF:000001">
    <property type="entry name" value="Paired amphipathic helix protein Sin3"/>
    <property type="match status" value="1"/>
</dbReference>
<evidence type="ECO:0000256" key="2">
    <source>
        <dbReference type="ARBA" id="ARBA00022491"/>
    </source>
</evidence>
<dbReference type="InterPro" id="IPR036600">
    <property type="entry name" value="PAH_sf"/>
</dbReference>
<evidence type="ECO:0000256" key="5">
    <source>
        <dbReference type="SAM" id="MobiDB-lite"/>
    </source>
</evidence>
<evidence type="ECO:0000256" key="4">
    <source>
        <dbReference type="PROSITE-ProRule" id="PRU00810"/>
    </source>
</evidence>
<dbReference type="OrthoDB" id="10265969at2759"/>
<accession>A0A8H6TJ20</accession>
<dbReference type="PANTHER" id="PTHR12346:SF0">
    <property type="entry name" value="SIN3A, ISOFORM G"/>
    <property type="match status" value="1"/>
</dbReference>
<reference evidence="6" key="1">
    <citation type="submission" date="2020-05" db="EMBL/GenBank/DDBJ databases">
        <title>Mycena genomes resolve the evolution of fungal bioluminescence.</title>
        <authorList>
            <person name="Tsai I.J."/>
        </authorList>
    </citation>
    <scope>NUCLEOTIDE SEQUENCE</scope>
    <source>
        <strain evidence="6">110903Hualien_Pintung</strain>
    </source>
</reference>
<comment type="subcellular location">
    <subcellularLocation>
        <location evidence="1 4">Nucleus</location>
    </subcellularLocation>
</comment>
<gene>
    <name evidence="6" type="ORF">HMN09_00395600</name>
</gene>
<feature type="compositionally biased region" description="Basic and acidic residues" evidence="5">
    <location>
        <begin position="88"/>
        <end position="102"/>
    </location>
</feature>
<dbReference type="PANTHER" id="PTHR12346">
    <property type="entry name" value="SIN3B-RELATED"/>
    <property type="match status" value="1"/>
</dbReference>
<name>A0A8H6TJ20_MYCCL</name>
<dbReference type="GO" id="GO:0003714">
    <property type="term" value="F:transcription corepressor activity"/>
    <property type="evidence" value="ECO:0007669"/>
    <property type="project" value="InterPro"/>
</dbReference>
<protein>
    <submittedName>
        <fullName evidence="6">Uncharacterized protein</fullName>
    </submittedName>
</protein>
<keyword evidence="2" id="KW-0678">Repressor</keyword>